<dbReference type="Proteomes" id="UP000235786">
    <property type="component" value="Unassembled WGS sequence"/>
</dbReference>
<dbReference type="InterPro" id="IPR009057">
    <property type="entry name" value="Homeodomain-like_sf"/>
</dbReference>
<organism evidence="9 10">
    <name type="scientific">Hyaloscypha variabilis (strain UAMH 11265 / GT02V1 / F)</name>
    <name type="common">Meliniomyces variabilis</name>
    <dbReference type="NCBI Taxonomy" id="1149755"/>
    <lineage>
        <taxon>Eukaryota</taxon>
        <taxon>Fungi</taxon>
        <taxon>Dikarya</taxon>
        <taxon>Ascomycota</taxon>
        <taxon>Pezizomycotina</taxon>
        <taxon>Leotiomycetes</taxon>
        <taxon>Helotiales</taxon>
        <taxon>Hyaloscyphaceae</taxon>
        <taxon>Hyaloscypha</taxon>
        <taxon>Hyaloscypha variabilis</taxon>
    </lineage>
</organism>
<feature type="compositionally biased region" description="Polar residues" evidence="6">
    <location>
        <begin position="380"/>
        <end position="396"/>
    </location>
</feature>
<evidence type="ECO:0000256" key="2">
    <source>
        <dbReference type="ARBA" id="ARBA00023155"/>
    </source>
</evidence>
<dbReference type="SMART" id="SM00389">
    <property type="entry name" value="HOX"/>
    <property type="match status" value="1"/>
</dbReference>
<dbReference type="PANTHER" id="PTHR11850">
    <property type="entry name" value="HOMEOBOX PROTEIN TRANSCRIPTION FACTORS"/>
    <property type="match status" value="1"/>
</dbReference>
<feature type="region of interest" description="Disordered" evidence="6">
    <location>
        <begin position="318"/>
        <end position="423"/>
    </location>
</feature>
<dbReference type="SMART" id="SM00355">
    <property type="entry name" value="ZnF_C2H2"/>
    <property type="match status" value="3"/>
</dbReference>
<feature type="domain" description="Homeobox" evidence="7">
    <location>
        <begin position="262"/>
        <end position="325"/>
    </location>
</feature>
<dbReference type="STRING" id="1149755.A0A2J6SB41"/>
<dbReference type="InterPro" id="IPR001138">
    <property type="entry name" value="Zn2Cys6_DnaBD"/>
</dbReference>
<sequence length="1341" mass="149857">MTTIEEMDEFFNFDEAAHQLVQNGIDFSSLESGPYDIDLAFAEPENDENSFTCLQHFSAPEEQLSMCVQDSFGDTTMMGPDDFTDFPRWINGMEVPSQACAYCRRMRIHCKVIKEGLRKGSCTSCVALARSCSLTHPYPHHELVDPNLSSQSFSLPKDADDTRELEFSDWPTSRCGNCERQGLECKISSRDPNGACFHCVSFACPCSLSSNLTIADWHEDGSKTIDNLVSPLEGSFSQSLSTPDLVSLNKNSDENMNLDLGGPVPKVGARLSRDSIRILRGWVSTHQSHPYPTDEEKEVLQRQTGLTKTQITNWLANARRRGKVRAPRSTSPSVRGFSDAMDIPRRATPALENMNPLERWKHSPPEHEPASVTAIAKAVTASTLSSGRDSPFTSYGHTDDGSSRSLCNVSSTSSLGTSQTSSNSFASAFSHKSRGSFGSFGSFGNRGRRRRRRQAPKPVKITPTTTNPPRTFQCTFCTETFKTKHDWQRHEKSLHLSLERWVCCPEGPTQFCADYDHNRCVFCGLPNPAADHAEMHNYSSCAERSLEERTFYRKDHLRQHLNLVHDVKFQSFSMETWKIVTPQIRSRCGFCGIVMDSWSIRVDHLAEHFKGGKSMADWRGDWGFEPQVLEIVENGMPPYLIHDERNTMNPFEPAKPTADQSRTIEDLVKIGLVEYIHNRVLKGSMPTDEDLLYEAQNIITNADQFASGPGNPETSWFRDLILLANTTEEQTRLTGPDAFLPWAQRLEMIAAQTPHNGTDLETIQCSKQRSLMAFVKAKQALGLTPTDRELQAECCRILDEIETTSNYKCQAAVGWFKYLIGASTCWLREFRRWAGLPRSSEMASEHIRSTDDKSIDYSIHNHARLENELKDWTAFQLSVGIVPTDADLQQQARLIVYKNDDPWNQTDIDDPAILLLFKRQNGLAPPDDDNSGLLHMHPLLEGCYNGCSEDHEHMIQPPQTLHWNLESLGINLSSPSSGRNSVTGTFTPNNDQPLHMTTQNQPSTNSNPTLPLKYFLNDANCYGRLVRELNRFVTTCTSPNNPNQHIPTDAEIQNQARWIVYDDDDPWNQTAADNAEWLIRFKRDAGLAPREDGPGLPSTVASWQVKGGGSGFSPPHLWPKAPLAPFTDDVPVKMDQKVFKVKATTAAKFLKSMPQRWQKPASVFCSRDLENGLNEFVRAEMAKGDVPSDEALRTRAREILGVDRTPADEAELLEKFKAMHGISQSATQPGATDSIPTFDDAMLAEFDQELGIGDMDLSGLELPAEISPLKNFSSPHPATQTKSPLETEEVLHDFAELHRVNAATASPLGRRASEKMAAQAGFSMPRAGQANISPTSQSFFS</sequence>
<dbReference type="GO" id="GO:0005634">
    <property type="term" value="C:nucleus"/>
    <property type="evidence" value="ECO:0007669"/>
    <property type="project" value="UniProtKB-SubCell"/>
</dbReference>
<accession>A0A2J6SB41</accession>
<protein>
    <recommendedName>
        <fullName evidence="11">Monocarboxylate transporter 4</fullName>
    </recommendedName>
</protein>
<dbReference type="OrthoDB" id="10056939at2759"/>
<keyword evidence="4" id="KW-0863">Zinc-finger</keyword>
<dbReference type="SUPFAM" id="SSF46689">
    <property type="entry name" value="Homeodomain-like"/>
    <property type="match status" value="1"/>
</dbReference>
<evidence type="ECO:0000259" key="7">
    <source>
        <dbReference type="PROSITE" id="PS50071"/>
    </source>
</evidence>
<evidence type="ECO:0000313" key="10">
    <source>
        <dbReference type="Proteomes" id="UP000235786"/>
    </source>
</evidence>
<name>A0A2J6SB41_HYAVF</name>
<feature type="compositionally biased region" description="Basic residues" evidence="6">
    <location>
        <begin position="446"/>
        <end position="455"/>
    </location>
</feature>
<dbReference type="GO" id="GO:0008270">
    <property type="term" value="F:zinc ion binding"/>
    <property type="evidence" value="ECO:0007669"/>
    <property type="project" value="UniProtKB-KW"/>
</dbReference>
<keyword evidence="4" id="KW-0862">Zinc</keyword>
<gene>
    <name evidence="9" type="ORF">L207DRAFT_450019</name>
</gene>
<proteinExistence type="predicted"/>
<dbReference type="InterPro" id="IPR008422">
    <property type="entry name" value="KN_HD"/>
</dbReference>
<dbReference type="InterPro" id="IPR001356">
    <property type="entry name" value="HD"/>
</dbReference>
<keyword evidence="3 5" id="KW-0539">Nucleus</keyword>
<dbReference type="InterPro" id="IPR013087">
    <property type="entry name" value="Znf_C2H2_type"/>
</dbReference>
<dbReference type="GO" id="GO:0003677">
    <property type="term" value="F:DNA binding"/>
    <property type="evidence" value="ECO:0007669"/>
    <property type="project" value="UniProtKB-UniRule"/>
</dbReference>
<reference evidence="9 10" key="1">
    <citation type="submission" date="2016-04" db="EMBL/GenBank/DDBJ databases">
        <title>A degradative enzymes factory behind the ericoid mycorrhizal symbiosis.</title>
        <authorList>
            <consortium name="DOE Joint Genome Institute"/>
            <person name="Martino E."/>
            <person name="Morin E."/>
            <person name="Grelet G."/>
            <person name="Kuo A."/>
            <person name="Kohler A."/>
            <person name="Daghino S."/>
            <person name="Barry K."/>
            <person name="Choi C."/>
            <person name="Cichocki N."/>
            <person name="Clum A."/>
            <person name="Copeland A."/>
            <person name="Hainaut M."/>
            <person name="Haridas S."/>
            <person name="Labutti K."/>
            <person name="Lindquist E."/>
            <person name="Lipzen A."/>
            <person name="Khouja H.-R."/>
            <person name="Murat C."/>
            <person name="Ohm R."/>
            <person name="Olson A."/>
            <person name="Spatafora J."/>
            <person name="Veneault-Fourrey C."/>
            <person name="Henrissat B."/>
            <person name="Grigoriev I."/>
            <person name="Martin F."/>
            <person name="Perotto S."/>
        </authorList>
    </citation>
    <scope>NUCLEOTIDE SEQUENCE [LARGE SCALE GENOMIC DNA]</scope>
    <source>
        <strain evidence="9 10">F</strain>
    </source>
</reference>
<feature type="domain" description="C2H2-type" evidence="8">
    <location>
        <begin position="472"/>
        <end position="500"/>
    </location>
</feature>
<evidence type="ECO:0000256" key="4">
    <source>
        <dbReference type="PROSITE-ProRule" id="PRU00042"/>
    </source>
</evidence>
<dbReference type="PROSITE" id="PS50157">
    <property type="entry name" value="ZINC_FINGER_C2H2_2"/>
    <property type="match status" value="1"/>
</dbReference>
<evidence type="ECO:0000256" key="3">
    <source>
        <dbReference type="ARBA" id="ARBA00023242"/>
    </source>
</evidence>
<dbReference type="PROSITE" id="PS00028">
    <property type="entry name" value="ZINC_FINGER_C2H2_1"/>
    <property type="match status" value="1"/>
</dbReference>
<evidence type="ECO:0000256" key="6">
    <source>
        <dbReference type="SAM" id="MobiDB-lite"/>
    </source>
</evidence>
<keyword evidence="2 5" id="KW-0371">Homeobox</keyword>
<feature type="region of interest" description="Disordered" evidence="6">
    <location>
        <begin position="439"/>
        <end position="465"/>
    </location>
</feature>
<feature type="compositionally biased region" description="Low complexity" evidence="6">
    <location>
        <begin position="410"/>
        <end position="423"/>
    </location>
</feature>
<keyword evidence="4" id="KW-0479">Metal-binding</keyword>
<dbReference type="InterPro" id="IPR050224">
    <property type="entry name" value="TALE_homeobox"/>
</dbReference>
<feature type="compositionally biased region" description="Basic and acidic residues" evidence="6">
    <location>
        <begin position="358"/>
        <end position="369"/>
    </location>
</feature>
<evidence type="ECO:0000313" key="9">
    <source>
        <dbReference type="EMBL" id="PMD47987.1"/>
    </source>
</evidence>
<dbReference type="EMBL" id="KZ613938">
    <property type="protein sequence ID" value="PMD47987.1"/>
    <property type="molecule type" value="Genomic_DNA"/>
</dbReference>
<feature type="DNA-binding region" description="Homeobox" evidence="5">
    <location>
        <begin position="264"/>
        <end position="326"/>
    </location>
</feature>
<dbReference type="Gene3D" id="1.10.10.60">
    <property type="entry name" value="Homeodomain-like"/>
    <property type="match status" value="1"/>
</dbReference>
<evidence type="ECO:0000259" key="8">
    <source>
        <dbReference type="PROSITE" id="PS50157"/>
    </source>
</evidence>
<dbReference type="CDD" id="cd00086">
    <property type="entry name" value="homeodomain"/>
    <property type="match status" value="1"/>
</dbReference>
<dbReference type="PROSITE" id="PS00463">
    <property type="entry name" value="ZN2_CY6_FUNGAL_1"/>
    <property type="match status" value="1"/>
</dbReference>
<evidence type="ECO:0000256" key="1">
    <source>
        <dbReference type="ARBA" id="ARBA00023125"/>
    </source>
</evidence>
<keyword evidence="1 5" id="KW-0238">DNA-binding</keyword>
<dbReference type="GO" id="GO:0000981">
    <property type="term" value="F:DNA-binding transcription factor activity, RNA polymerase II-specific"/>
    <property type="evidence" value="ECO:0007669"/>
    <property type="project" value="InterPro"/>
</dbReference>
<evidence type="ECO:0000256" key="5">
    <source>
        <dbReference type="PROSITE-ProRule" id="PRU00108"/>
    </source>
</evidence>
<feature type="region of interest" description="Disordered" evidence="6">
    <location>
        <begin position="974"/>
        <end position="1009"/>
    </location>
</feature>
<dbReference type="PROSITE" id="PS50071">
    <property type="entry name" value="HOMEOBOX_2"/>
    <property type="match status" value="1"/>
</dbReference>
<comment type="subcellular location">
    <subcellularLocation>
        <location evidence="5">Nucleus</location>
    </subcellularLocation>
</comment>
<evidence type="ECO:0008006" key="11">
    <source>
        <dbReference type="Google" id="ProtNLM"/>
    </source>
</evidence>
<keyword evidence="10" id="KW-1185">Reference proteome</keyword>
<dbReference type="Pfam" id="PF05920">
    <property type="entry name" value="Homeobox_KN"/>
    <property type="match status" value="1"/>
</dbReference>